<dbReference type="Proteomes" id="UP001589609">
    <property type="component" value="Unassembled WGS sequence"/>
</dbReference>
<reference evidence="10 11" key="1">
    <citation type="submission" date="2024-09" db="EMBL/GenBank/DDBJ databases">
        <authorList>
            <person name="Sun Q."/>
            <person name="Mori K."/>
        </authorList>
    </citation>
    <scope>NUCLEOTIDE SEQUENCE [LARGE SCALE GENOMIC DNA]</scope>
    <source>
        <strain evidence="10 11">JCM 11201</strain>
    </source>
</reference>
<comment type="caution">
    <text evidence="10">The sequence shown here is derived from an EMBL/GenBank/DDBJ whole genome shotgun (WGS) entry which is preliminary data.</text>
</comment>
<name>A0ABV5WGH2_9BACI</name>
<dbReference type="EMBL" id="JBHMAF010000073">
    <property type="protein sequence ID" value="MFB9759472.1"/>
    <property type="molecule type" value="Genomic_DNA"/>
</dbReference>
<sequence length="435" mass="46866">MNFTQSEQLHTEALQHIVGGVNSPSRSYKAVGGGAPVVMKRAKGAYFWDVDNNKYIDYLAAYGPIITGHAHPHITKAIQAAAENGVLYGTPTVLEIQFAKMLKEAIPSMDKVRFVNSGTEAVMTTIRVARAYTGRTKIIKFAGCYHGHSDLVLVAAGSGPSTLGTPDSAGVPTSIAQEVITVPFNDVETFAAALEKWGHEVAAVLVEPIVGNFGIVSPKEGFLEAVNELTHKAGALVIYDEVITAFRFMYGGAQNLLGVTPDLTALGKIIGGGLPIGAYGGKKEIMEQVAPLGPAYQAGTMAGNPASMSAGIACLEVLKQDRVYERLNELGAQLEKGIAEQAKVHNIPITINRLKGALTVFFTTKRIENYEDAQNTDSEMFGRFFKLMLQQGINLAPSKYEAWFLTTEHSKEDIEHTVEAVGNAFEQLSKEFVNT</sequence>
<comment type="cofactor">
    <cofactor evidence="2 9">
        <name>pyridoxal 5'-phosphate</name>
        <dbReference type="ChEBI" id="CHEBI:597326"/>
    </cofactor>
</comment>
<evidence type="ECO:0000256" key="6">
    <source>
        <dbReference type="ARBA" id="ARBA00022898"/>
    </source>
</evidence>
<dbReference type="NCBIfam" id="NF009055">
    <property type="entry name" value="PRK12389.1"/>
    <property type="match status" value="1"/>
</dbReference>
<organism evidence="10 11">
    <name type="scientific">Ectobacillus funiculus</name>
    <dbReference type="NCBI Taxonomy" id="137993"/>
    <lineage>
        <taxon>Bacteria</taxon>
        <taxon>Bacillati</taxon>
        <taxon>Bacillota</taxon>
        <taxon>Bacilli</taxon>
        <taxon>Bacillales</taxon>
        <taxon>Bacillaceae</taxon>
        <taxon>Ectobacillus</taxon>
    </lineage>
</organism>
<evidence type="ECO:0000256" key="2">
    <source>
        <dbReference type="ARBA" id="ARBA00001933"/>
    </source>
</evidence>
<keyword evidence="8 9" id="KW-0627">Porphyrin biosynthesis</keyword>
<dbReference type="EC" id="5.4.3.8" evidence="9"/>
<keyword evidence="7 9" id="KW-0413">Isomerase</keyword>
<dbReference type="Gene3D" id="3.90.1150.10">
    <property type="entry name" value="Aspartate Aminotransferase, domain 1"/>
    <property type="match status" value="1"/>
</dbReference>
<dbReference type="InterPro" id="IPR004639">
    <property type="entry name" value="4pyrrol_synth_GluAld_NH2Trfase"/>
</dbReference>
<keyword evidence="5 9" id="KW-0963">Cytoplasm</keyword>
<dbReference type="Gene3D" id="3.40.640.10">
    <property type="entry name" value="Type I PLP-dependent aspartate aminotransferase-like (Major domain)"/>
    <property type="match status" value="1"/>
</dbReference>
<evidence type="ECO:0000256" key="3">
    <source>
        <dbReference type="ARBA" id="ARBA00004819"/>
    </source>
</evidence>
<dbReference type="InterPro" id="IPR015421">
    <property type="entry name" value="PyrdxlP-dep_Trfase_major"/>
</dbReference>
<accession>A0ABV5WGH2</accession>
<dbReference type="GO" id="GO:0042286">
    <property type="term" value="F:glutamate-1-semialdehyde 2,1-aminomutase activity"/>
    <property type="evidence" value="ECO:0007669"/>
    <property type="project" value="UniProtKB-EC"/>
</dbReference>
<dbReference type="InterPro" id="IPR049704">
    <property type="entry name" value="Aminotrans_3_PPA_site"/>
</dbReference>
<comment type="subcellular location">
    <subcellularLocation>
        <location evidence="9">Cytoplasm</location>
    </subcellularLocation>
</comment>
<protein>
    <recommendedName>
        <fullName evidence="9">Glutamate-1-semialdehyde 2,1-aminomutase</fullName>
        <shortName evidence="9">GSA</shortName>
        <ecNumber evidence="9">5.4.3.8</ecNumber>
    </recommendedName>
    <alternativeName>
        <fullName evidence="9">Glutamate-1-semialdehyde aminotransferase</fullName>
        <shortName evidence="9">GSA-AT</shortName>
    </alternativeName>
</protein>
<dbReference type="PANTHER" id="PTHR43713">
    <property type="entry name" value="GLUTAMATE-1-SEMIALDEHYDE 2,1-AMINOMUTASE"/>
    <property type="match status" value="1"/>
</dbReference>
<keyword evidence="11" id="KW-1185">Reference proteome</keyword>
<dbReference type="NCBIfam" id="TIGR00713">
    <property type="entry name" value="hemL"/>
    <property type="match status" value="1"/>
</dbReference>
<dbReference type="SUPFAM" id="SSF53383">
    <property type="entry name" value="PLP-dependent transferases"/>
    <property type="match status" value="1"/>
</dbReference>
<dbReference type="NCBIfam" id="NF000818">
    <property type="entry name" value="PRK00062.1"/>
    <property type="match status" value="1"/>
</dbReference>
<dbReference type="Pfam" id="PF00202">
    <property type="entry name" value="Aminotran_3"/>
    <property type="match status" value="1"/>
</dbReference>
<dbReference type="PROSITE" id="PS00600">
    <property type="entry name" value="AA_TRANSFER_CLASS_3"/>
    <property type="match status" value="1"/>
</dbReference>
<dbReference type="InterPro" id="IPR005814">
    <property type="entry name" value="Aminotrans_3"/>
</dbReference>
<comment type="subunit">
    <text evidence="9">Homodimer.</text>
</comment>
<dbReference type="InterPro" id="IPR015422">
    <property type="entry name" value="PyrdxlP-dep_Trfase_small"/>
</dbReference>
<evidence type="ECO:0000256" key="8">
    <source>
        <dbReference type="ARBA" id="ARBA00023244"/>
    </source>
</evidence>
<gene>
    <name evidence="9" type="primary">hemL</name>
    <name evidence="10" type="ORF">ACFFMS_13665</name>
</gene>
<comment type="pathway">
    <text evidence="3">Porphyrin-containing compound metabolism; protoporphyrin-IX biosynthesis; 5-aminolevulinate from L-glutamyl-tRNA(Glu): step 2/2.</text>
</comment>
<comment type="similarity">
    <text evidence="4 9">Belongs to the class-III pyridoxal-phosphate-dependent aminotransferase family. HemL subfamily.</text>
</comment>
<evidence type="ECO:0000313" key="10">
    <source>
        <dbReference type="EMBL" id="MFB9759472.1"/>
    </source>
</evidence>
<evidence type="ECO:0000256" key="1">
    <source>
        <dbReference type="ARBA" id="ARBA00001579"/>
    </source>
</evidence>
<dbReference type="HAMAP" id="MF_00375">
    <property type="entry name" value="HemL_aminotrans_3"/>
    <property type="match status" value="1"/>
</dbReference>
<dbReference type="InterPro" id="IPR015424">
    <property type="entry name" value="PyrdxlP-dep_Trfase"/>
</dbReference>
<feature type="modified residue" description="N6-(pyridoxal phosphate)lysine" evidence="9">
    <location>
        <position position="268"/>
    </location>
</feature>
<keyword evidence="6 9" id="KW-0663">Pyridoxal phosphate</keyword>
<dbReference type="PANTHER" id="PTHR43713:SF1">
    <property type="entry name" value="GLUTAMATE-1-SEMIALDEHYDE 2,1-AMINOMUTASE 2"/>
    <property type="match status" value="1"/>
</dbReference>
<comment type="catalytic activity">
    <reaction evidence="1 9">
        <text>(S)-4-amino-5-oxopentanoate = 5-aminolevulinate</text>
        <dbReference type="Rhea" id="RHEA:14265"/>
        <dbReference type="ChEBI" id="CHEBI:57501"/>
        <dbReference type="ChEBI" id="CHEBI:356416"/>
        <dbReference type="EC" id="5.4.3.8"/>
    </reaction>
</comment>
<evidence type="ECO:0000256" key="4">
    <source>
        <dbReference type="ARBA" id="ARBA00008981"/>
    </source>
</evidence>
<proteinExistence type="inferred from homology"/>
<dbReference type="RefSeq" id="WP_379949782.1">
    <property type="nucleotide sequence ID" value="NZ_JBHMAF010000073.1"/>
</dbReference>
<evidence type="ECO:0000256" key="5">
    <source>
        <dbReference type="ARBA" id="ARBA00022490"/>
    </source>
</evidence>
<evidence type="ECO:0000256" key="9">
    <source>
        <dbReference type="HAMAP-Rule" id="MF_00375"/>
    </source>
</evidence>
<evidence type="ECO:0000256" key="7">
    <source>
        <dbReference type="ARBA" id="ARBA00023235"/>
    </source>
</evidence>
<evidence type="ECO:0000313" key="11">
    <source>
        <dbReference type="Proteomes" id="UP001589609"/>
    </source>
</evidence>
<dbReference type="CDD" id="cd00610">
    <property type="entry name" value="OAT_like"/>
    <property type="match status" value="1"/>
</dbReference>